<name>A0ABR2JJ94_9EUKA</name>
<organism evidence="1 2">
    <name type="scientific">Tritrichomonas musculus</name>
    <dbReference type="NCBI Taxonomy" id="1915356"/>
    <lineage>
        <taxon>Eukaryota</taxon>
        <taxon>Metamonada</taxon>
        <taxon>Parabasalia</taxon>
        <taxon>Tritrichomonadida</taxon>
        <taxon>Tritrichomonadidae</taxon>
        <taxon>Tritrichomonas</taxon>
    </lineage>
</organism>
<dbReference type="Proteomes" id="UP001470230">
    <property type="component" value="Unassembled WGS sequence"/>
</dbReference>
<reference evidence="1 2" key="1">
    <citation type="submission" date="2024-04" db="EMBL/GenBank/DDBJ databases">
        <title>Tritrichomonas musculus Genome.</title>
        <authorList>
            <person name="Alves-Ferreira E."/>
            <person name="Grigg M."/>
            <person name="Lorenzi H."/>
            <person name="Galac M."/>
        </authorList>
    </citation>
    <scope>NUCLEOTIDE SEQUENCE [LARGE SCALE GENOMIC DNA]</scope>
    <source>
        <strain evidence="1 2">EAF2021</strain>
    </source>
</reference>
<evidence type="ECO:0000313" key="2">
    <source>
        <dbReference type="Proteomes" id="UP001470230"/>
    </source>
</evidence>
<accession>A0ABR2JJ94</accession>
<keyword evidence="2" id="KW-1185">Reference proteome</keyword>
<dbReference type="EMBL" id="JAPFFF010000011">
    <property type="protein sequence ID" value="KAK8877888.1"/>
    <property type="molecule type" value="Genomic_DNA"/>
</dbReference>
<evidence type="ECO:0000313" key="1">
    <source>
        <dbReference type="EMBL" id="KAK8877888.1"/>
    </source>
</evidence>
<protein>
    <submittedName>
        <fullName evidence="1">Uncharacterized protein</fullName>
    </submittedName>
</protein>
<proteinExistence type="predicted"/>
<sequence length="235" mass="28313">MQTTSTVKAFIIRYNEYLMNPSPENRVDPKYEYFEKADIDEFIKDYDQYEISRYPHKFYVTINDTIYVRKKGEPDVTYSVSMYDLYQNPNRKLHINHTKTLSPELKQKIAEARLKDTEDKLRESMAREGCTLISKYEGYKIPVHYMFEGLDYSVQPTRWKSGIRPHKVKCIRYTQEHIAQLFAKEDCQLISQYKNQKSLLKYKYKDTEYEVVWNDWKFYNSRPHLGRNITHFTAS</sequence>
<comment type="caution">
    <text evidence="1">The sequence shown here is derived from an EMBL/GenBank/DDBJ whole genome shotgun (WGS) entry which is preliminary data.</text>
</comment>
<gene>
    <name evidence="1" type="ORF">M9Y10_004651</name>
</gene>